<evidence type="ECO:0000313" key="5">
    <source>
        <dbReference type="EMBL" id="MDE4166906.1"/>
    </source>
</evidence>
<reference evidence="4 6" key="1">
    <citation type="submission" date="2016-04" db="EMBL/GenBank/DDBJ databases">
        <authorList>
            <person name="Evans L.H."/>
            <person name="Alamgir A."/>
            <person name="Owens N."/>
            <person name="Weber N.D."/>
            <person name="Virtaneva K."/>
            <person name="Barbian K."/>
            <person name="Babar A."/>
            <person name="Rosenke K."/>
        </authorList>
    </citation>
    <scope>NUCLEOTIDE SEQUENCE [LARGE SCALE GENOMIC DNA]</scope>
    <source>
        <strain evidence="4 6">JL2886</strain>
    </source>
</reference>
<comment type="similarity">
    <text evidence="1">Belongs to the CsgA/CsgB family.</text>
</comment>
<dbReference type="Proteomes" id="UP001218364">
    <property type="component" value="Unassembled WGS sequence"/>
</dbReference>
<accession>A0A1B0ZPX7</accession>
<feature type="chain" id="PRO_5008517986" description="Curlin" evidence="3">
    <location>
        <begin position="23"/>
        <end position="519"/>
    </location>
</feature>
<sequence length="519" mass="52385">MTHLKTILVTSTAMAVAAAAWADSNKAAIVQNGSGNAALIDQGAGTNNVAGTTATFTDYANIPLRQDGDNNDLSVKQSGDGNLVGYNGNSGNPAGYVQQLGDDNLATIEQTTDGNAVIRLSQKGDVGTGTGENVLTILQTGGNNNTLRTVLQQATGGVPDLANTAALIQDGTGNLINTVQQFGEDNSLAVQMTGDSNGTTALSGVADVANDATFIQRGLGNMINVDIAANNTGIGVEQRGNGNAVGTLDINGDNNEIGIAQGGPVNQSSQSGNNNLVAMGVIDGASNIIGIRQWNDDNMAVLNIIGASDDNIVSILQKDVFGTGGEAIVTIDGDANGGDFNTVAIMQQAWGFADVGIVGDQNNVHVTQFNAGEATLRIGGAAEGDINFLSVVQGLSSPASPNVVTASIFGDGNNQAGGFSAPVSLTAAVAATGYQTWDGLQPGELSQKGMGNVMSLTVGVDGVSQANDNLFAASQHGDFNTLTGTINGSMNQAVVAQTGNRNVAVFAQIGSGNSIGIVQ</sequence>
<dbReference type="GO" id="GO:0007155">
    <property type="term" value="P:cell adhesion"/>
    <property type="evidence" value="ECO:0007669"/>
    <property type="project" value="InterPro"/>
</dbReference>
<proteinExistence type="inferred from homology"/>
<dbReference type="InterPro" id="IPR009742">
    <property type="entry name" value="Curlin_rpt"/>
</dbReference>
<name>A0A1B0ZPX7_9RHOB</name>
<dbReference type="Proteomes" id="UP000092565">
    <property type="component" value="Chromosome"/>
</dbReference>
<keyword evidence="6" id="KW-1185">Reference proteome</keyword>
<dbReference type="EMBL" id="CP015124">
    <property type="protein sequence ID" value="ANP36200.1"/>
    <property type="molecule type" value="Genomic_DNA"/>
</dbReference>
<evidence type="ECO:0000256" key="1">
    <source>
        <dbReference type="ARBA" id="ARBA00009766"/>
    </source>
</evidence>
<dbReference type="AlphaFoldDB" id="A0A1B0ZPX7"/>
<dbReference type="OrthoDB" id="931766at2"/>
<gene>
    <name evidence="4" type="ORF">JL2886_01281</name>
    <name evidence="5" type="ORF">PXK24_14510</name>
</gene>
<evidence type="ECO:0008006" key="8">
    <source>
        <dbReference type="Google" id="ProtNLM"/>
    </source>
</evidence>
<evidence type="ECO:0000313" key="4">
    <source>
        <dbReference type="EMBL" id="ANP36200.1"/>
    </source>
</evidence>
<organism evidence="4 6">
    <name type="scientific">Phaeobacter gallaeciensis</name>
    <dbReference type="NCBI Taxonomy" id="60890"/>
    <lineage>
        <taxon>Bacteria</taxon>
        <taxon>Pseudomonadati</taxon>
        <taxon>Pseudomonadota</taxon>
        <taxon>Alphaproteobacteria</taxon>
        <taxon>Rhodobacterales</taxon>
        <taxon>Roseobacteraceae</taxon>
        <taxon>Phaeobacter</taxon>
    </lineage>
</organism>
<protein>
    <recommendedName>
        <fullName evidence="8">Curlin</fullName>
    </recommendedName>
</protein>
<feature type="signal peptide" evidence="3">
    <location>
        <begin position="1"/>
        <end position="22"/>
    </location>
</feature>
<dbReference type="GO" id="GO:0009289">
    <property type="term" value="C:pilus"/>
    <property type="evidence" value="ECO:0007669"/>
    <property type="project" value="InterPro"/>
</dbReference>
<reference evidence="5 7" key="2">
    <citation type="submission" date="2023-02" db="EMBL/GenBank/DDBJ databases">
        <title>Population genomics of bacteria associated with diatom.</title>
        <authorList>
            <person name="Xie J."/>
            <person name="Wang H."/>
        </authorList>
    </citation>
    <scope>NUCLEOTIDE SEQUENCE [LARGE SCALE GENOMIC DNA]</scope>
    <source>
        <strain evidence="5 7">PT47_8</strain>
    </source>
</reference>
<dbReference type="EMBL" id="JARCJK010000007">
    <property type="protein sequence ID" value="MDE4166906.1"/>
    <property type="molecule type" value="Genomic_DNA"/>
</dbReference>
<dbReference type="Pfam" id="PF07012">
    <property type="entry name" value="Curlin_rpt"/>
    <property type="match status" value="2"/>
</dbReference>
<evidence type="ECO:0000256" key="3">
    <source>
        <dbReference type="SAM" id="SignalP"/>
    </source>
</evidence>
<evidence type="ECO:0000256" key="2">
    <source>
        <dbReference type="ARBA" id="ARBA00022729"/>
    </source>
</evidence>
<evidence type="ECO:0000313" key="6">
    <source>
        <dbReference type="Proteomes" id="UP000092565"/>
    </source>
</evidence>
<keyword evidence="2 3" id="KW-0732">Signal</keyword>
<dbReference type="RefSeq" id="WP_065271209.1">
    <property type="nucleotide sequence ID" value="NZ_CP015124.1"/>
</dbReference>
<evidence type="ECO:0000313" key="7">
    <source>
        <dbReference type="Proteomes" id="UP001218364"/>
    </source>
</evidence>